<accession>A0AAU8IJ30</accession>
<organism evidence="1">
    <name type="scientific">Sporolactobacillus sp. Y61</name>
    <dbReference type="NCBI Taxonomy" id="3160863"/>
    <lineage>
        <taxon>Bacteria</taxon>
        <taxon>Bacillati</taxon>
        <taxon>Bacillota</taxon>
        <taxon>Bacilli</taxon>
        <taxon>Bacillales</taxon>
        <taxon>Sporolactobacillaceae</taxon>
        <taxon>Sporolactobacillus</taxon>
    </lineage>
</organism>
<reference evidence="1" key="1">
    <citation type="submission" date="2024-06" db="EMBL/GenBank/DDBJ databases">
        <authorList>
            <person name="Fan A."/>
            <person name="Zhang F.Y."/>
            <person name="Zhang L."/>
        </authorList>
    </citation>
    <scope>NUCLEOTIDE SEQUENCE</scope>
    <source>
        <strain evidence="1">Y61</strain>
    </source>
</reference>
<dbReference type="AlphaFoldDB" id="A0AAU8IJ30"/>
<name>A0AAU8IJ30_9BACL</name>
<evidence type="ECO:0000313" key="1">
    <source>
        <dbReference type="EMBL" id="XCJ18106.1"/>
    </source>
</evidence>
<dbReference type="RefSeq" id="WP_353949185.1">
    <property type="nucleotide sequence ID" value="NZ_CP159510.1"/>
</dbReference>
<gene>
    <name evidence="1" type="ORF">ABNN70_06585</name>
</gene>
<protein>
    <submittedName>
        <fullName evidence="1">Uncharacterized protein</fullName>
    </submittedName>
</protein>
<sequence length="250" mass="28004">MHRNYVKMGEHVFAVHAGSAVLMVMVTKAFNCMKSEPHQPISMELFIHGGYGTPAVRKMQSGTSQPVATVIHQDDYTITIDADFRTAHLYAYNAHALTEAFYSLYSLCLIHNGWGVLLHAREQRISAGQAELIAGLSLESLPPDNRYTRSAADIVPVKITPRGCSFFSMSTQAQRPCSMPLNQLFISGTSFGNRKERLDETTALLHLIHQIYCLPNRTNEMKRAIDLLKQLVSSVPVYQVPIHSDEEWIS</sequence>
<proteinExistence type="predicted"/>
<dbReference type="EMBL" id="CP159510">
    <property type="protein sequence ID" value="XCJ18106.1"/>
    <property type="molecule type" value="Genomic_DNA"/>
</dbReference>